<dbReference type="VEuPathDB" id="VectorBase:AMEM21_010926"/>
<proteinExistence type="predicted"/>
<dbReference type="Pfam" id="PF00415">
    <property type="entry name" value="RCC1"/>
    <property type="match status" value="1"/>
</dbReference>
<dbReference type="PROSITE" id="PS50012">
    <property type="entry name" value="RCC1_3"/>
    <property type="match status" value="2"/>
</dbReference>
<accession>A0A182USZ6</accession>
<feature type="repeat" description="RCC1" evidence="1">
    <location>
        <begin position="241"/>
        <end position="291"/>
    </location>
</feature>
<keyword evidence="4" id="KW-1185">Reference proteome</keyword>
<dbReference type="GO" id="GO:0005737">
    <property type="term" value="C:cytoplasm"/>
    <property type="evidence" value="ECO:0007669"/>
    <property type="project" value="TreeGrafter"/>
</dbReference>
<feature type="region of interest" description="Disordered" evidence="2">
    <location>
        <begin position="511"/>
        <end position="542"/>
    </location>
</feature>
<dbReference type="InterPro" id="IPR009091">
    <property type="entry name" value="RCC1/BLIP-II"/>
</dbReference>
<dbReference type="PANTHER" id="PTHR45982">
    <property type="entry name" value="REGULATOR OF CHROMOSOME CONDENSATION"/>
    <property type="match status" value="1"/>
</dbReference>
<feature type="compositionally biased region" description="Low complexity" evidence="2">
    <location>
        <begin position="602"/>
        <end position="615"/>
    </location>
</feature>
<dbReference type="AlphaFoldDB" id="A0A182USZ6"/>
<evidence type="ECO:0000313" key="4">
    <source>
        <dbReference type="Proteomes" id="UP000075903"/>
    </source>
</evidence>
<dbReference type="Proteomes" id="UP000075903">
    <property type="component" value="Unassembled WGS sequence"/>
</dbReference>
<dbReference type="Pfam" id="PF13540">
    <property type="entry name" value="RCC1_2"/>
    <property type="match status" value="1"/>
</dbReference>
<dbReference type="STRING" id="30066.A0A182USZ6"/>
<dbReference type="GO" id="GO:0005085">
    <property type="term" value="F:guanyl-nucleotide exchange factor activity"/>
    <property type="evidence" value="ECO:0007669"/>
    <property type="project" value="TreeGrafter"/>
</dbReference>
<protein>
    <submittedName>
        <fullName evidence="3">Uncharacterized protein</fullName>
    </submittedName>
</protein>
<organism evidence="3 4">
    <name type="scientific">Anopheles merus</name>
    <name type="common">Mosquito</name>
    <dbReference type="NCBI Taxonomy" id="30066"/>
    <lineage>
        <taxon>Eukaryota</taxon>
        <taxon>Metazoa</taxon>
        <taxon>Ecdysozoa</taxon>
        <taxon>Arthropoda</taxon>
        <taxon>Hexapoda</taxon>
        <taxon>Insecta</taxon>
        <taxon>Pterygota</taxon>
        <taxon>Neoptera</taxon>
        <taxon>Endopterygota</taxon>
        <taxon>Diptera</taxon>
        <taxon>Nematocera</taxon>
        <taxon>Culicoidea</taxon>
        <taxon>Culicidae</taxon>
        <taxon>Anophelinae</taxon>
        <taxon>Anopheles</taxon>
    </lineage>
</organism>
<feature type="compositionally biased region" description="Basic residues" evidence="2">
    <location>
        <begin position="518"/>
        <end position="530"/>
    </location>
</feature>
<feature type="region of interest" description="Disordered" evidence="2">
    <location>
        <begin position="56"/>
        <end position="78"/>
    </location>
</feature>
<feature type="region of interest" description="Disordered" evidence="2">
    <location>
        <begin position="562"/>
        <end position="617"/>
    </location>
</feature>
<dbReference type="PANTHER" id="PTHR45982:SF1">
    <property type="entry name" value="REGULATOR OF CHROMOSOME CONDENSATION"/>
    <property type="match status" value="1"/>
</dbReference>
<dbReference type="SUPFAM" id="SSF50985">
    <property type="entry name" value="RCC1/BLIP-II"/>
    <property type="match status" value="1"/>
</dbReference>
<sequence length="692" mass="76873">MGCTWISKFQVIVVLDMCKSRSALQLKANDIPSDTGAVFTLGKSYLYDDTVKEQTTPQYDGIPHSPHGQRPKTPNAKDVPTRQQSYFFVKNDPIVKIVCGSKQSGVICESGRLFVWGHSGHGQLGLGKTETVHKPSCVRTIKRLKERVQSFCFGGNGFCVILTASGKVFYSGKNVFPFNAKVASLLDATTLHKNPTDNSVYTPYPVELREFRHCLEQSPDDESFSHVVAGFNHFVLLTTGGNCFGWGYNSHQQLGGVDSLRILTHPERIALDEPVAHVLCGNYCTLFVTEANALYLVGKFQKITLPVLKPLESCTLPDRVTGGEITGWDCVYLLLATGQVYRSNRVKAVEDLRFEPFDHLAGLLADDEYVTKIASANDCVSFVTSSGRLLTTYDDDGPFTASDHFKELSKFRHFNVTDIASGAEHSLVLAYPAAERLDVTHALELLRNATPLPTELQRDAQQAAEFLRNEKRRLRREHVEREISKDESIAIETSDRGEADVRFIDNGVSIAPVTPNGKQHKRRHHHHHQLKPADAVDADDEADRFSAHRDVVARKTHTPNISQLIDYSDDDNDSISSQSTFHDEEEENGENGSRKGKQALEGYSNGVGNSDSNNNARNEDVRKLSLGSKLNGSLGSTKSSDRMRKFFKELKSKSMDVSCKNPGVVLDDDVKYSKNDQIIQAEDRASKVCTLM</sequence>
<name>A0A182USZ6_ANOME</name>
<dbReference type="InterPro" id="IPR000408">
    <property type="entry name" value="Reg_chr_condens"/>
</dbReference>
<evidence type="ECO:0000256" key="1">
    <source>
        <dbReference type="PROSITE-ProRule" id="PRU00235"/>
    </source>
</evidence>
<feature type="repeat" description="RCC1" evidence="1">
    <location>
        <begin position="111"/>
        <end position="164"/>
    </location>
</feature>
<dbReference type="InterPro" id="IPR051553">
    <property type="entry name" value="Ran_GTPase-activating"/>
</dbReference>
<dbReference type="EnsemblMetazoa" id="AMEM003102-RA">
    <property type="protein sequence ID" value="AMEM003102-PA"/>
    <property type="gene ID" value="AMEM003102"/>
</dbReference>
<reference evidence="3" key="1">
    <citation type="submission" date="2020-05" db="UniProtKB">
        <authorList>
            <consortium name="EnsemblMetazoa"/>
        </authorList>
    </citation>
    <scope>IDENTIFICATION</scope>
    <source>
        <strain evidence="3">MAF</strain>
    </source>
</reference>
<dbReference type="VEuPathDB" id="VectorBase:AMEM003102"/>
<dbReference type="Gene3D" id="2.130.10.30">
    <property type="entry name" value="Regulator of chromosome condensation 1/beta-lactamase-inhibitor protein II"/>
    <property type="match status" value="1"/>
</dbReference>
<evidence type="ECO:0000256" key="2">
    <source>
        <dbReference type="SAM" id="MobiDB-lite"/>
    </source>
</evidence>
<evidence type="ECO:0000313" key="3">
    <source>
        <dbReference type="EnsemblMetazoa" id="AMEM003102-PA"/>
    </source>
</evidence>